<organism evidence="5 6">
    <name type="scientific">Ideonella livida</name>
    <dbReference type="NCBI Taxonomy" id="2707176"/>
    <lineage>
        <taxon>Bacteria</taxon>
        <taxon>Pseudomonadati</taxon>
        <taxon>Pseudomonadota</taxon>
        <taxon>Betaproteobacteria</taxon>
        <taxon>Burkholderiales</taxon>
        <taxon>Sphaerotilaceae</taxon>
        <taxon>Ideonella</taxon>
    </lineage>
</organism>
<dbReference type="HAMAP" id="MF_00524">
    <property type="entry name" value="Glucokinase"/>
    <property type="match status" value="1"/>
</dbReference>
<dbReference type="PANTHER" id="PTHR47690:SF1">
    <property type="entry name" value="GLUCOKINASE"/>
    <property type="match status" value="1"/>
</dbReference>
<dbReference type="Proteomes" id="UP000484255">
    <property type="component" value="Unassembled WGS sequence"/>
</dbReference>
<dbReference type="GO" id="GO:0004340">
    <property type="term" value="F:glucokinase activity"/>
    <property type="evidence" value="ECO:0007669"/>
    <property type="project" value="UniProtKB-UniRule"/>
</dbReference>
<dbReference type="CDD" id="cd24008">
    <property type="entry name" value="ASKHA_NBD_GLK"/>
    <property type="match status" value="1"/>
</dbReference>
<dbReference type="GO" id="GO:0006096">
    <property type="term" value="P:glycolytic process"/>
    <property type="evidence" value="ECO:0007669"/>
    <property type="project" value="UniProtKB-UniRule"/>
</dbReference>
<sequence>MQAGYPRLVGDIGGTNARFAVQRTPGGPLEEVRTLPVAQHASLEAAVRHYLSEIGLSVVQAGMGIANPVLGDQVRMTNAGWAFSIEAMRQSLGWTRFALVNDFTALALSLPHLSVQDVRQLGGGTADPRGPMALIGPGTGLGVSGLLPVGVDRWVPLAGEGGHVTLPAVTPREQAVVRWLDERFGHASAERAVSGQGLENLHEALCALDGVVSTERLSAAEVSRRALAQQDARCDEALELMLVWLGSVAGNLALTLGATGGVYLGGGIVPRLGDRLLRSGLRARFEAKGRFQPMLARIPLFVIDAQVSPALLGAAHALDE</sequence>
<name>A0A7C9TK65_9BURK</name>
<dbReference type="EC" id="2.7.1.2" evidence="3"/>
<keyword evidence="2 3" id="KW-0418">Kinase</keyword>
<evidence type="ECO:0000313" key="5">
    <source>
        <dbReference type="EMBL" id="NDY91443.1"/>
    </source>
</evidence>
<comment type="catalytic activity">
    <reaction evidence="3">
        <text>D-glucose + ATP = D-glucose 6-phosphate + ADP + H(+)</text>
        <dbReference type="Rhea" id="RHEA:17825"/>
        <dbReference type="ChEBI" id="CHEBI:4167"/>
        <dbReference type="ChEBI" id="CHEBI:15378"/>
        <dbReference type="ChEBI" id="CHEBI:30616"/>
        <dbReference type="ChEBI" id="CHEBI:61548"/>
        <dbReference type="ChEBI" id="CHEBI:456216"/>
        <dbReference type="EC" id="2.7.1.2"/>
    </reaction>
</comment>
<comment type="similarity">
    <text evidence="3 4">Belongs to the bacterial glucokinase family.</text>
</comment>
<keyword evidence="3" id="KW-0067">ATP-binding</keyword>
<accession>A0A7C9TK65</accession>
<dbReference type="InterPro" id="IPR050201">
    <property type="entry name" value="Bacterial_glucokinase"/>
</dbReference>
<evidence type="ECO:0000313" key="6">
    <source>
        <dbReference type="Proteomes" id="UP000484255"/>
    </source>
</evidence>
<dbReference type="Gene3D" id="3.30.420.40">
    <property type="match status" value="1"/>
</dbReference>
<comment type="subcellular location">
    <subcellularLocation>
        <location evidence="3">Cytoplasm</location>
    </subcellularLocation>
</comment>
<evidence type="ECO:0000256" key="2">
    <source>
        <dbReference type="ARBA" id="ARBA00022777"/>
    </source>
</evidence>
<dbReference type="GO" id="GO:0005829">
    <property type="term" value="C:cytosol"/>
    <property type="evidence" value="ECO:0007669"/>
    <property type="project" value="TreeGrafter"/>
</dbReference>
<dbReference type="AlphaFoldDB" id="A0A7C9TK65"/>
<keyword evidence="6" id="KW-1185">Reference proteome</keyword>
<dbReference type="EMBL" id="JAAGOH010000009">
    <property type="protein sequence ID" value="NDY91443.1"/>
    <property type="molecule type" value="Genomic_DNA"/>
</dbReference>
<reference evidence="5 6" key="1">
    <citation type="submission" date="2020-02" db="EMBL/GenBank/DDBJ databases">
        <title>Ideonella bacterium strain TBM-1.</title>
        <authorList>
            <person name="Chen W.-M."/>
        </authorList>
    </citation>
    <scope>NUCLEOTIDE SEQUENCE [LARGE SCALE GENOMIC DNA]</scope>
    <source>
        <strain evidence="5 6">TBM-1</strain>
    </source>
</reference>
<evidence type="ECO:0000256" key="1">
    <source>
        <dbReference type="ARBA" id="ARBA00022679"/>
    </source>
</evidence>
<feature type="binding site" evidence="3">
    <location>
        <begin position="10"/>
        <end position="15"/>
    </location>
    <ligand>
        <name>ATP</name>
        <dbReference type="ChEBI" id="CHEBI:30616"/>
    </ligand>
</feature>
<proteinExistence type="inferred from homology"/>
<keyword evidence="1 3" id="KW-0808">Transferase</keyword>
<protein>
    <recommendedName>
        <fullName evidence="3">Glucokinase</fullName>
        <ecNumber evidence="3">2.7.1.2</ecNumber>
    </recommendedName>
    <alternativeName>
        <fullName evidence="3">Glucose kinase</fullName>
    </alternativeName>
</protein>
<dbReference type="InterPro" id="IPR003836">
    <property type="entry name" value="Glucokinase"/>
</dbReference>
<dbReference type="NCBIfam" id="NF001416">
    <property type="entry name" value="PRK00292.1-3"/>
    <property type="match status" value="1"/>
</dbReference>
<dbReference type="Pfam" id="PF02685">
    <property type="entry name" value="Glucokinase"/>
    <property type="match status" value="1"/>
</dbReference>
<keyword evidence="3" id="KW-0963">Cytoplasm</keyword>
<keyword evidence="3" id="KW-0324">Glycolysis</keyword>
<comment type="caution">
    <text evidence="5">The sequence shown here is derived from an EMBL/GenBank/DDBJ whole genome shotgun (WGS) entry which is preliminary data.</text>
</comment>
<dbReference type="RefSeq" id="WP_163457294.1">
    <property type="nucleotide sequence ID" value="NZ_JAAGOH010000009.1"/>
</dbReference>
<gene>
    <name evidence="3" type="primary">glk</name>
    <name evidence="5" type="ORF">G3A44_09600</name>
</gene>
<dbReference type="NCBIfam" id="TIGR00749">
    <property type="entry name" value="glk"/>
    <property type="match status" value="1"/>
</dbReference>
<evidence type="ECO:0000256" key="3">
    <source>
        <dbReference type="HAMAP-Rule" id="MF_00524"/>
    </source>
</evidence>
<evidence type="ECO:0000256" key="4">
    <source>
        <dbReference type="RuleBase" id="RU004046"/>
    </source>
</evidence>
<dbReference type="GO" id="GO:0005524">
    <property type="term" value="F:ATP binding"/>
    <property type="evidence" value="ECO:0007669"/>
    <property type="project" value="UniProtKB-UniRule"/>
</dbReference>
<dbReference type="SUPFAM" id="SSF53067">
    <property type="entry name" value="Actin-like ATPase domain"/>
    <property type="match status" value="1"/>
</dbReference>
<dbReference type="InterPro" id="IPR043129">
    <property type="entry name" value="ATPase_NBD"/>
</dbReference>
<dbReference type="PANTHER" id="PTHR47690">
    <property type="entry name" value="GLUCOKINASE"/>
    <property type="match status" value="1"/>
</dbReference>
<keyword evidence="3" id="KW-0547">Nucleotide-binding</keyword>
<dbReference type="GO" id="GO:0005536">
    <property type="term" value="F:D-glucose binding"/>
    <property type="evidence" value="ECO:0007669"/>
    <property type="project" value="InterPro"/>
</dbReference>
<dbReference type="Gene3D" id="3.40.367.20">
    <property type="match status" value="1"/>
</dbReference>